<organism evidence="1 2">
    <name type="scientific">Agrococcus baldri</name>
    <dbReference type="NCBI Taxonomy" id="153730"/>
    <lineage>
        <taxon>Bacteria</taxon>
        <taxon>Bacillati</taxon>
        <taxon>Actinomycetota</taxon>
        <taxon>Actinomycetes</taxon>
        <taxon>Micrococcales</taxon>
        <taxon>Microbacteriaceae</taxon>
        <taxon>Agrococcus</taxon>
    </lineage>
</organism>
<dbReference type="Proteomes" id="UP000198506">
    <property type="component" value="Unassembled WGS sequence"/>
</dbReference>
<evidence type="ECO:0000313" key="1">
    <source>
        <dbReference type="EMBL" id="SFS08518.1"/>
    </source>
</evidence>
<dbReference type="AlphaFoldDB" id="A0AA94HLV6"/>
<dbReference type="EMBL" id="FOZN01000002">
    <property type="protein sequence ID" value="SFS08518.1"/>
    <property type="molecule type" value="Genomic_DNA"/>
</dbReference>
<proteinExistence type="predicted"/>
<keyword evidence="2" id="KW-1185">Reference proteome</keyword>
<comment type="caution">
    <text evidence="1">The sequence shown here is derived from an EMBL/GenBank/DDBJ whole genome shotgun (WGS) entry which is preliminary data.</text>
</comment>
<dbReference type="RefSeq" id="WP_092916741.1">
    <property type="nucleotide sequence ID" value="NZ_FOZN01000002.1"/>
</dbReference>
<evidence type="ECO:0000313" key="2">
    <source>
        <dbReference type="Proteomes" id="UP000198506"/>
    </source>
</evidence>
<protein>
    <submittedName>
        <fullName evidence="1">Uncharacterized protein</fullName>
    </submittedName>
</protein>
<accession>A0AA94HLV6</accession>
<reference evidence="1 2" key="1">
    <citation type="submission" date="2016-10" db="EMBL/GenBank/DDBJ databases">
        <authorList>
            <person name="Varghese N."/>
            <person name="Submissions S."/>
        </authorList>
    </citation>
    <scope>NUCLEOTIDE SEQUENCE [LARGE SCALE GENOMIC DNA]</scope>
    <source>
        <strain evidence="1 2">IAM 15147</strain>
    </source>
</reference>
<name>A0AA94HLV6_9MICO</name>
<sequence>MRTFRPVPPSTAWLLVGLIALALLLTDALLPQWLSGGIFAVALSAYLWSGTRRTRTDTADDA</sequence>
<gene>
    <name evidence="1" type="ORF">SAMN04487783_1112</name>
</gene>